<dbReference type="SUPFAM" id="SSF103473">
    <property type="entry name" value="MFS general substrate transporter"/>
    <property type="match status" value="1"/>
</dbReference>
<accession>A0A5S3YQX3</accession>
<reference evidence="3" key="2">
    <citation type="submission" date="2019-06" db="EMBL/GenBank/DDBJ databases">
        <title>Co-occurence of chitin degradation, pigmentation and bioactivity in marine Pseudoalteromonas.</title>
        <authorList>
            <person name="Sonnenschein E.C."/>
            <person name="Bech P.K."/>
        </authorList>
    </citation>
    <scope>NUCLEOTIDE SEQUENCE [LARGE SCALE GENOMIC DNA]</scope>
    <source>
        <strain evidence="3">S1189</strain>
    </source>
</reference>
<feature type="transmembrane region" description="Helical" evidence="1">
    <location>
        <begin position="18"/>
        <end position="38"/>
    </location>
</feature>
<dbReference type="InterPro" id="IPR036259">
    <property type="entry name" value="MFS_trans_sf"/>
</dbReference>
<keyword evidence="1" id="KW-0472">Membrane</keyword>
<sequence length="443" mass="48923">MLSVFGNRLHNKLSSNTLLFCIYAIIAACSTYAFMYGFRKPVSVGLYADTSLLGLSLKTLYLTAQIFGYALSKFIGIKVISELQSHGRAKAILVLVFFAWAALLGFALAPQPYNAVFMLLNGLPLGMVWGIVFSYLEGRRVTEILAAGLCTSFIVASGLVKTIGSYLIIDYGINELWMPFATATCFLPLLILSVWMLDQLPPPNQEDIKQRCARVPMTKESRKELLQLLGFGLTLLIIGYVLLTVLRDLRDSFAADVWLATGLDGAPALFTFTELPIALVVLVIVALLKLIKDNHLAMIVNHLLIFAGFTITLLSSLAYQQGMLSPIYWMVLNGIGLYLAYVPFSTTLFERLIATFNRPANVGFLTYLADSFGYLGTVGVMVYQSLVIAQVDWNVFLRELSIITGALGALLSLTSLGYFVCKEFKDNKTKCNINDALIRQRSI</sequence>
<organism evidence="2 3">
    <name type="scientific">Pseudoalteromonas phenolica</name>
    <dbReference type="NCBI Taxonomy" id="161398"/>
    <lineage>
        <taxon>Bacteria</taxon>
        <taxon>Pseudomonadati</taxon>
        <taxon>Pseudomonadota</taxon>
        <taxon>Gammaproteobacteria</taxon>
        <taxon>Alteromonadales</taxon>
        <taxon>Pseudoalteromonadaceae</taxon>
        <taxon>Pseudoalteromonas</taxon>
    </lineage>
</organism>
<evidence type="ECO:0000313" key="2">
    <source>
        <dbReference type="EMBL" id="TMP79273.1"/>
    </source>
</evidence>
<keyword evidence="1" id="KW-1133">Transmembrane helix</keyword>
<proteinExistence type="predicted"/>
<feature type="transmembrane region" description="Helical" evidence="1">
    <location>
        <begin position="364"/>
        <end position="388"/>
    </location>
</feature>
<protein>
    <recommendedName>
        <fullName evidence="4">MFS transporter</fullName>
    </recommendedName>
</protein>
<feature type="transmembrane region" description="Helical" evidence="1">
    <location>
        <begin position="400"/>
        <end position="420"/>
    </location>
</feature>
<dbReference type="EMBL" id="PNCM01000031">
    <property type="protein sequence ID" value="TMP79273.1"/>
    <property type="molecule type" value="Genomic_DNA"/>
</dbReference>
<dbReference type="Proteomes" id="UP000307362">
    <property type="component" value="Unassembled WGS sequence"/>
</dbReference>
<dbReference type="RefSeq" id="WP_138568248.1">
    <property type="nucleotide sequence ID" value="NZ_PNCM01000031.1"/>
</dbReference>
<evidence type="ECO:0000313" key="3">
    <source>
        <dbReference type="Proteomes" id="UP000307362"/>
    </source>
</evidence>
<keyword evidence="1" id="KW-0812">Transmembrane</keyword>
<dbReference type="Pfam" id="PF18943">
    <property type="entry name" value="DUF5690"/>
    <property type="match status" value="1"/>
</dbReference>
<dbReference type="AlphaFoldDB" id="A0A5S3YQX3"/>
<feature type="transmembrane region" description="Helical" evidence="1">
    <location>
        <begin position="225"/>
        <end position="246"/>
    </location>
</feature>
<feature type="transmembrane region" description="Helical" evidence="1">
    <location>
        <begin position="266"/>
        <end position="288"/>
    </location>
</feature>
<gene>
    <name evidence="2" type="ORF">CWB73_14250</name>
</gene>
<dbReference type="OrthoDB" id="182994at2"/>
<feature type="transmembrane region" description="Helical" evidence="1">
    <location>
        <begin position="143"/>
        <end position="164"/>
    </location>
</feature>
<reference evidence="2 3" key="1">
    <citation type="submission" date="2017-12" db="EMBL/GenBank/DDBJ databases">
        <authorList>
            <person name="Paulsen S."/>
            <person name="Gram L.K."/>
        </authorList>
    </citation>
    <scope>NUCLEOTIDE SEQUENCE [LARGE SCALE GENOMIC DNA]</scope>
    <source>
        <strain evidence="2 3">S1189</strain>
    </source>
</reference>
<name>A0A5S3YQX3_9GAMM</name>
<feature type="transmembrane region" description="Helical" evidence="1">
    <location>
        <begin position="115"/>
        <end position="136"/>
    </location>
</feature>
<feature type="transmembrane region" description="Helical" evidence="1">
    <location>
        <begin position="326"/>
        <end position="344"/>
    </location>
</feature>
<evidence type="ECO:0000256" key="1">
    <source>
        <dbReference type="SAM" id="Phobius"/>
    </source>
</evidence>
<evidence type="ECO:0008006" key="4">
    <source>
        <dbReference type="Google" id="ProtNLM"/>
    </source>
</evidence>
<dbReference type="InterPro" id="IPR043745">
    <property type="entry name" value="DUF5690"/>
</dbReference>
<feature type="transmembrane region" description="Helical" evidence="1">
    <location>
        <begin position="91"/>
        <end position="109"/>
    </location>
</feature>
<feature type="transmembrane region" description="Helical" evidence="1">
    <location>
        <begin position="50"/>
        <end position="71"/>
    </location>
</feature>
<feature type="transmembrane region" description="Helical" evidence="1">
    <location>
        <begin position="300"/>
        <end position="320"/>
    </location>
</feature>
<comment type="caution">
    <text evidence="2">The sequence shown here is derived from an EMBL/GenBank/DDBJ whole genome shotgun (WGS) entry which is preliminary data.</text>
</comment>
<feature type="transmembrane region" description="Helical" evidence="1">
    <location>
        <begin position="176"/>
        <end position="197"/>
    </location>
</feature>